<organism evidence="1 2">
    <name type="scientific">Planctobacterium marinum</name>
    <dbReference type="NCBI Taxonomy" id="1631968"/>
    <lineage>
        <taxon>Bacteria</taxon>
        <taxon>Pseudomonadati</taxon>
        <taxon>Pseudomonadota</taxon>
        <taxon>Gammaproteobacteria</taxon>
        <taxon>Alteromonadales</taxon>
        <taxon>Alteromonadaceae</taxon>
        <taxon>Planctobacterium</taxon>
    </lineage>
</organism>
<gene>
    <name evidence="1" type="ORF">MACH26_20310</name>
</gene>
<evidence type="ECO:0000313" key="1">
    <source>
        <dbReference type="EMBL" id="BDX06510.1"/>
    </source>
</evidence>
<accession>A0AA48I5X8</accession>
<dbReference type="AlphaFoldDB" id="A0AA48I5X8"/>
<sequence>MTQDSIEQASRELMDRVWLAHSKREYNLLLEAFADSKDAHIPGEAQFYDAVDRAITPLGKSSELIYLGQVNKAKAGETMVLWKVSFEATDEELLWHIYLDAGNNLKAIWFG</sequence>
<dbReference type="KEGG" id="pmaw:MACH26_20310"/>
<keyword evidence="2" id="KW-1185">Reference proteome</keyword>
<proteinExistence type="predicted"/>
<evidence type="ECO:0000313" key="2">
    <source>
        <dbReference type="Proteomes" id="UP001333710"/>
    </source>
</evidence>
<reference evidence="1" key="1">
    <citation type="submission" date="2023-01" db="EMBL/GenBank/DDBJ databases">
        <title>Complete genome sequence of Planctobacterium marinum strain Dej080120_11.</title>
        <authorList>
            <person name="Ueki S."/>
            <person name="Maruyama F."/>
        </authorList>
    </citation>
    <scope>NUCLEOTIDE SEQUENCE</scope>
    <source>
        <strain evidence="1">Dej080120_11</strain>
    </source>
</reference>
<dbReference type="Proteomes" id="UP001333710">
    <property type="component" value="Chromosome"/>
</dbReference>
<protein>
    <submittedName>
        <fullName evidence="1">Uncharacterized protein</fullName>
    </submittedName>
</protein>
<dbReference type="EMBL" id="AP027272">
    <property type="protein sequence ID" value="BDX06510.1"/>
    <property type="molecule type" value="Genomic_DNA"/>
</dbReference>
<dbReference type="RefSeq" id="WP_338292527.1">
    <property type="nucleotide sequence ID" value="NZ_AP027272.1"/>
</dbReference>
<name>A0AA48I5X8_9ALTE</name>